<evidence type="ECO:0000313" key="3">
    <source>
        <dbReference type="Proteomes" id="UP001194580"/>
    </source>
</evidence>
<evidence type="ECO:0000256" key="1">
    <source>
        <dbReference type="SAM" id="MobiDB-lite"/>
    </source>
</evidence>
<feature type="compositionally biased region" description="Low complexity" evidence="1">
    <location>
        <begin position="111"/>
        <end position="122"/>
    </location>
</feature>
<proteinExistence type="predicted"/>
<feature type="compositionally biased region" description="Low complexity" evidence="1">
    <location>
        <begin position="133"/>
        <end position="151"/>
    </location>
</feature>
<protein>
    <submittedName>
        <fullName evidence="2">Uncharacterized protein</fullName>
    </submittedName>
</protein>
<accession>A0AAD4H4J8</accession>
<comment type="caution">
    <text evidence="2">The sequence shown here is derived from an EMBL/GenBank/DDBJ whole genome shotgun (WGS) entry which is preliminary data.</text>
</comment>
<keyword evidence="3" id="KW-1185">Reference proteome</keyword>
<feature type="region of interest" description="Disordered" evidence="1">
    <location>
        <begin position="107"/>
        <end position="151"/>
    </location>
</feature>
<dbReference type="EMBL" id="JAAAIL010001417">
    <property type="protein sequence ID" value="KAG0269582.1"/>
    <property type="molecule type" value="Genomic_DNA"/>
</dbReference>
<organism evidence="2 3">
    <name type="scientific">Linnemannia exigua</name>
    <dbReference type="NCBI Taxonomy" id="604196"/>
    <lineage>
        <taxon>Eukaryota</taxon>
        <taxon>Fungi</taxon>
        <taxon>Fungi incertae sedis</taxon>
        <taxon>Mucoromycota</taxon>
        <taxon>Mortierellomycotina</taxon>
        <taxon>Mortierellomycetes</taxon>
        <taxon>Mortierellales</taxon>
        <taxon>Mortierellaceae</taxon>
        <taxon>Linnemannia</taxon>
    </lineage>
</organism>
<sequence length="151" mass="17163">MTSQRTIRHHGYRRLHQDEVAQGIEEHGSTGTFRMIPTRLNEVLNCRVIYMSDIEEIIRPVLRIQMNDIEIPCLRNSDHELMDPPQILAYPDCILQVFKGDTVTSMDMNKTTSTEYGNTTSTESDKDSYANVTETTTTRTASATASETHSH</sequence>
<evidence type="ECO:0000313" key="2">
    <source>
        <dbReference type="EMBL" id="KAG0269582.1"/>
    </source>
</evidence>
<name>A0AAD4H4J8_9FUNG</name>
<dbReference type="Proteomes" id="UP001194580">
    <property type="component" value="Unassembled WGS sequence"/>
</dbReference>
<gene>
    <name evidence="2" type="ORF">BGZ95_002022</name>
</gene>
<reference evidence="2" key="1">
    <citation type="journal article" date="2020" name="Fungal Divers.">
        <title>Resolving the Mortierellaceae phylogeny through synthesis of multi-gene phylogenetics and phylogenomics.</title>
        <authorList>
            <person name="Vandepol N."/>
            <person name="Liber J."/>
            <person name="Desiro A."/>
            <person name="Na H."/>
            <person name="Kennedy M."/>
            <person name="Barry K."/>
            <person name="Grigoriev I.V."/>
            <person name="Miller A.N."/>
            <person name="O'Donnell K."/>
            <person name="Stajich J.E."/>
            <person name="Bonito G."/>
        </authorList>
    </citation>
    <scope>NUCLEOTIDE SEQUENCE</scope>
    <source>
        <strain evidence="2">NRRL 28262</strain>
    </source>
</reference>
<dbReference type="AlphaFoldDB" id="A0AAD4H4J8"/>